<dbReference type="FunFam" id="1.10.3260.10:FF:000001">
    <property type="entry name" value="DNA ligase"/>
    <property type="match status" value="1"/>
</dbReference>
<evidence type="ECO:0000256" key="12">
    <source>
        <dbReference type="ARBA" id="ARBA00023306"/>
    </source>
</evidence>
<evidence type="ECO:0000256" key="13">
    <source>
        <dbReference type="ARBA" id="ARBA00034003"/>
    </source>
</evidence>
<feature type="region of interest" description="Disordered" evidence="16">
    <location>
        <begin position="235"/>
        <end position="370"/>
    </location>
</feature>
<protein>
    <recommendedName>
        <fullName evidence="14">DNA ligase</fullName>
        <ecNumber evidence="14">6.5.1.1</ecNumber>
    </recommendedName>
</protein>
<keyword evidence="17" id="KW-0472">Membrane</keyword>
<dbReference type="NCBIfam" id="TIGR00574">
    <property type="entry name" value="dnl1"/>
    <property type="match status" value="1"/>
</dbReference>
<dbReference type="OrthoDB" id="206088at2759"/>
<comment type="subcellular location">
    <subcellularLocation>
        <location evidence="1">Nucleus</location>
    </subcellularLocation>
</comment>
<dbReference type="GO" id="GO:0005634">
    <property type="term" value="C:nucleus"/>
    <property type="evidence" value="ECO:0007669"/>
    <property type="project" value="UniProtKB-SubCell"/>
</dbReference>
<evidence type="ECO:0000256" key="1">
    <source>
        <dbReference type="ARBA" id="ARBA00004123"/>
    </source>
</evidence>
<keyword evidence="3 14" id="KW-0436">Ligase</keyword>
<evidence type="ECO:0000256" key="17">
    <source>
        <dbReference type="SAM" id="Phobius"/>
    </source>
</evidence>
<keyword evidence="19" id="KW-1185">Reference proteome</keyword>
<evidence type="ECO:0000256" key="14">
    <source>
        <dbReference type="RuleBase" id="RU000617"/>
    </source>
</evidence>
<keyword evidence="17" id="KW-1133">Transmembrane helix</keyword>
<dbReference type="GO" id="GO:0005524">
    <property type="term" value="F:ATP binding"/>
    <property type="evidence" value="ECO:0007669"/>
    <property type="project" value="UniProtKB-KW"/>
</dbReference>
<comment type="catalytic activity">
    <reaction evidence="13 14">
        <text>ATP + (deoxyribonucleotide)n-3'-hydroxyl + 5'-phospho-(deoxyribonucleotide)m = (deoxyribonucleotide)n+m + AMP + diphosphate.</text>
        <dbReference type="EC" id="6.5.1.1"/>
    </reaction>
</comment>
<dbReference type="GO" id="GO:0006310">
    <property type="term" value="P:DNA recombination"/>
    <property type="evidence" value="ECO:0007669"/>
    <property type="project" value="UniProtKB-KW"/>
</dbReference>
<dbReference type="Gene3D" id="2.40.50.140">
    <property type="entry name" value="Nucleic acid-binding proteins"/>
    <property type="match status" value="1"/>
</dbReference>
<evidence type="ECO:0000256" key="7">
    <source>
        <dbReference type="ARBA" id="ARBA00022763"/>
    </source>
</evidence>
<evidence type="ECO:0000313" key="18">
    <source>
        <dbReference type="EMBL" id="CAB3985626.1"/>
    </source>
</evidence>
<evidence type="ECO:0000256" key="9">
    <source>
        <dbReference type="ARBA" id="ARBA00023172"/>
    </source>
</evidence>
<dbReference type="PROSITE" id="PS00697">
    <property type="entry name" value="DNA_LIGASE_A1"/>
    <property type="match status" value="1"/>
</dbReference>
<dbReference type="InterPro" id="IPR012308">
    <property type="entry name" value="DNA_ligase_ATP-dep_N"/>
</dbReference>
<evidence type="ECO:0000256" key="3">
    <source>
        <dbReference type="ARBA" id="ARBA00022598"/>
    </source>
</evidence>
<dbReference type="InterPro" id="IPR016059">
    <property type="entry name" value="DNA_ligase_ATP-dep_CS"/>
</dbReference>
<evidence type="ECO:0000256" key="10">
    <source>
        <dbReference type="ARBA" id="ARBA00023204"/>
    </source>
</evidence>
<dbReference type="InterPro" id="IPR012340">
    <property type="entry name" value="NA-bd_OB-fold"/>
</dbReference>
<proteinExistence type="inferred from homology"/>
<dbReference type="PANTHER" id="PTHR45674:SF4">
    <property type="entry name" value="DNA LIGASE 1"/>
    <property type="match status" value="1"/>
</dbReference>
<keyword evidence="12" id="KW-0131">Cell cycle</keyword>
<dbReference type="CDD" id="cd07969">
    <property type="entry name" value="OBF_DNA_ligase_I"/>
    <property type="match status" value="1"/>
</dbReference>
<keyword evidence="11" id="KW-0539">Nucleus</keyword>
<feature type="compositionally biased region" description="Basic and acidic residues" evidence="16">
    <location>
        <begin position="126"/>
        <end position="193"/>
    </location>
</feature>
<comment type="caution">
    <text evidence="18">The sequence shown here is derived from an EMBL/GenBank/DDBJ whole genome shotgun (WGS) entry which is preliminary data.</text>
</comment>
<dbReference type="GO" id="GO:0003677">
    <property type="term" value="F:DNA binding"/>
    <property type="evidence" value="ECO:0007669"/>
    <property type="project" value="InterPro"/>
</dbReference>
<keyword evidence="7 14" id="KW-0227">DNA damage</keyword>
<sequence length="1019" mass="114495">MENKTIRNVLVIVVFDLDLNALSNLSTMPQKSIASFFSSKPKVKENNNEQKSDKESSVKSSEESPVKDETKEDTEFSPIKKTTKKNSKKILDNSGDEEDGNVNGNKDVEMKGDQECVNGGSVETGGKGEKGSKDEEEKGSKDKEEQGSNDKDEKGSKDKEVTGNKDKDEKGSNDKDEKGSKDKDEKGSKEATKKAAQSFRVLLVVMTTYQNAKLVVSVLCLLCPLIFVVARKHMRKRKANEDSSSNSDESKEKATKKSKKNDDAEKSIKDEQMDTDESEDENKTEIKHEEERETKKKSKKEVKESKTKGKNVKKENNESSDDAKDNKKSSSQPSKTFHNFFGKPASKSEKTDDSPEEMVDSTQYNPQKNSYHPIKHACWKHKERVPYLALARTFQSIEDTSARLKITSTLCNLFRSVIALTPDDLLPCLYLCLNKLAPAYEGIELGIGDGVLIKVIAEATGRSAQQVKSEFGEKGDLGIVAEASRSTQRTMFAPAKLTVATVYNKLKDIALMTGHFSVNRKVDKVKSMFVACRQSEARYLTRSLAGKLRIGLAEQSVLTALAHAVVLTPPNKDFPPEVLDASKGVSAESFKKTLDKAALCVKTCYCELPNYNLLIPALLEHGWQELPQHCHLTPGVPLKPMLAHPTKGVEEVFKRFEDASFTCEYKYDGERAQIHVLNNKDIRVYSRNQENNTSKYPDVIARMSQVLKEDVESCIIDTEAVAWDRERKQILPFQVLSTRKKKDADASEIKVQVCIYAFDLLYMNGKSYVKEPFKVRREILRSSFNEIDGEFIFAKSITSTDTDDIAEFLDESIKGNCEGLMVKTLEVDATYEIAKRSHNWLKLKKDYLEGVGDTLDLLVIGGYMGKGKRAGRYGGFLVACYDEQKEEFQSCCKVSTGLKDDDLETQYNLFQEHIIDKPKPYYRYDQGLEPDVWFDTAKVWEVKCADLSISPVHKAAAGIVDSEKGISLRFPRFIRVRDDKKPEQATSSVQVAEMYRNQDTVKNNQAASDKTADDLDDFY</sequence>
<evidence type="ECO:0000256" key="2">
    <source>
        <dbReference type="ARBA" id="ARBA00007572"/>
    </source>
</evidence>
<reference evidence="18" key="1">
    <citation type="submission" date="2020-04" db="EMBL/GenBank/DDBJ databases">
        <authorList>
            <person name="Alioto T."/>
            <person name="Alioto T."/>
            <person name="Gomez Garrido J."/>
        </authorList>
    </citation>
    <scope>NUCLEOTIDE SEQUENCE</scope>
    <source>
        <strain evidence="18">A484AB</strain>
    </source>
</reference>
<gene>
    <name evidence="18" type="ORF">PACLA_8A037854</name>
</gene>
<dbReference type="PANTHER" id="PTHR45674">
    <property type="entry name" value="DNA LIGASE 1/3 FAMILY MEMBER"/>
    <property type="match status" value="1"/>
</dbReference>
<feature type="compositionally biased region" description="Polar residues" evidence="16">
    <location>
        <begin position="997"/>
        <end position="1008"/>
    </location>
</feature>
<feature type="compositionally biased region" description="Polar residues" evidence="16">
    <location>
        <begin position="360"/>
        <end position="370"/>
    </location>
</feature>
<accession>A0A6S7GAU5</accession>
<dbReference type="Pfam" id="PF01068">
    <property type="entry name" value="DNA_ligase_A_M"/>
    <property type="match status" value="1"/>
</dbReference>
<dbReference type="FunFam" id="3.30.470.30:FF:000016">
    <property type="entry name" value="DNA ligase"/>
    <property type="match status" value="1"/>
</dbReference>
<evidence type="ECO:0000256" key="8">
    <source>
        <dbReference type="ARBA" id="ARBA00022840"/>
    </source>
</evidence>
<dbReference type="SUPFAM" id="SSF117018">
    <property type="entry name" value="ATP-dependent DNA ligase DNA-binding domain"/>
    <property type="match status" value="1"/>
</dbReference>
<dbReference type="AlphaFoldDB" id="A0A6S7GAU5"/>
<dbReference type="PROSITE" id="PS50160">
    <property type="entry name" value="DNA_LIGASE_A3"/>
    <property type="match status" value="1"/>
</dbReference>
<dbReference type="Proteomes" id="UP001152795">
    <property type="component" value="Unassembled WGS sequence"/>
</dbReference>
<dbReference type="Gene3D" id="1.10.3260.10">
    <property type="entry name" value="DNA ligase, ATP-dependent, N-terminal domain"/>
    <property type="match status" value="1"/>
</dbReference>
<dbReference type="EC" id="6.5.1.1" evidence="14"/>
<evidence type="ECO:0000256" key="6">
    <source>
        <dbReference type="ARBA" id="ARBA00022741"/>
    </source>
</evidence>
<keyword evidence="10 14" id="KW-0234">DNA repair</keyword>
<dbReference type="EMBL" id="CACRXK020000892">
    <property type="protein sequence ID" value="CAB3985626.1"/>
    <property type="molecule type" value="Genomic_DNA"/>
</dbReference>
<dbReference type="SUPFAM" id="SSF50249">
    <property type="entry name" value="Nucleic acid-binding proteins"/>
    <property type="match status" value="1"/>
</dbReference>
<feature type="compositionally biased region" description="Basic and acidic residues" evidence="16">
    <location>
        <begin position="281"/>
        <end position="294"/>
    </location>
</feature>
<dbReference type="GO" id="GO:0051301">
    <property type="term" value="P:cell division"/>
    <property type="evidence" value="ECO:0007669"/>
    <property type="project" value="UniProtKB-KW"/>
</dbReference>
<dbReference type="InterPro" id="IPR000977">
    <property type="entry name" value="DNA_ligase_ATP-dep"/>
</dbReference>
<dbReference type="GO" id="GO:0006281">
    <property type="term" value="P:DNA repair"/>
    <property type="evidence" value="ECO:0007669"/>
    <property type="project" value="UniProtKB-KW"/>
</dbReference>
<dbReference type="InterPro" id="IPR050191">
    <property type="entry name" value="ATP-dep_DNA_ligase"/>
</dbReference>
<dbReference type="GO" id="GO:0005739">
    <property type="term" value="C:mitochondrion"/>
    <property type="evidence" value="ECO:0007669"/>
    <property type="project" value="TreeGrafter"/>
</dbReference>
<feature type="compositionally biased region" description="Basic and acidic residues" evidence="16">
    <location>
        <begin position="301"/>
        <end position="328"/>
    </location>
</feature>
<dbReference type="GO" id="GO:0071897">
    <property type="term" value="P:DNA biosynthetic process"/>
    <property type="evidence" value="ECO:0007669"/>
    <property type="project" value="InterPro"/>
</dbReference>
<evidence type="ECO:0000256" key="4">
    <source>
        <dbReference type="ARBA" id="ARBA00022618"/>
    </source>
</evidence>
<organism evidence="18 19">
    <name type="scientific">Paramuricea clavata</name>
    <name type="common">Red gorgonian</name>
    <name type="synonym">Violescent sea-whip</name>
    <dbReference type="NCBI Taxonomy" id="317549"/>
    <lineage>
        <taxon>Eukaryota</taxon>
        <taxon>Metazoa</taxon>
        <taxon>Cnidaria</taxon>
        <taxon>Anthozoa</taxon>
        <taxon>Octocorallia</taxon>
        <taxon>Malacalcyonacea</taxon>
        <taxon>Plexauridae</taxon>
        <taxon>Paramuricea</taxon>
    </lineage>
</organism>
<keyword evidence="8 14" id="KW-0067">ATP-binding</keyword>
<feature type="compositionally biased region" description="Basic and acidic residues" evidence="16">
    <location>
        <begin position="248"/>
        <end position="272"/>
    </location>
</feature>
<evidence type="ECO:0000256" key="11">
    <source>
        <dbReference type="ARBA" id="ARBA00023242"/>
    </source>
</evidence>
<dbReference type="FunFam" id="2.40.50.140:FF:000062">
    <property type="entry name" value="DNA ligase"/>
    <property type="match status" value="1"/>
</dbReference>
<dbReference type="InterPro" id="IPR036599">
    <property type="entry name" value="DNA_ligase_N_sf"/>
</dbReference>
<feature type="compositionally biased region" description="Basic and acidic residues" evidence="16">
    <location>
        <begin position="42"/>
        <end position="74"/>
    </location>
</feature>
<evidence type="ECO:0000313" key="19">
    <source>
        <dbReference type="Proteomes" id="UP001152795"/>
    </source>
</evidence>
<keyword evidence="4" id="KW-0132">Cell division</keyword>
<dbReference type="Gene3D" id="3.30.470.30">
    <property type="entry name" value="DNA ligase/mRNA capping enzyme"/>
    <property type="match status" value="1"/>
</dbReference>
<feature type="transmembrane region" description="Helical" evidence="17">
    <location>
        <begin position="212"/>
        <end position="230"/>
    </location>
</feature>
<dbReference type="Gene3D" id="3.30.1490.70">
    <property type="match status" value="1"/>
</dbReference>
<dbReference type="CDD" id="cd07900">
    <property type="entry name" value="Adenylation_DNA_ligase_I_Euk"/>
    <property type="match status" value="1"/>
</dbReference>
<evidence type="ECO:0000256" key="15">
    <source>
        <dbReference type="RuleBase" id="RU004196"/>
    </source>
</evidence>
<dbReference type="InterPro" id="IPR012309">
    <property type="entry name" value="DNA_ligase_ATP-dep_C"/>
</dbReference>
<dbReference type="PROSITE" id="PS00333">
    <property type="entry name" value="DNA_LIGASE_A2"/>
    <property type="match status" value="1"/>
</dbReference>
<dbReference type="GO" id="GO:0003910">
    <property type="term" value="F:DNA ligase (ATP) activity"/>
    <property type="evidence" value="ECO:0007669"/>
    <property type="project" value="UniProtKB-EC"/>
</dbReference>
<feature type="region of interest" description="Disordered" evidence="16">
    <location>
        <begin position="996"/>
        <end position="1019"/>
    </location>
</feature>
<comment type="similarity">
    <text evidence="2 15">Belongs to the ATP-dependent DNA ligase family.</text>
</comment>
<keyword evidence="9 14" id="KW-0233">DNA recombination</keyword>
<evidence type="ECO:0000256" key="5">
    <source>
        <dbReference type="ARBA" id="ARBA00022705"/>
    </source>
</evidence>
<keyword evidence="6 14" id="KW-0547">Nucleotide-binding</keyword>
<feature type="region of interest" description="Disordered" evidence="16">
    <location>
        <begin position="36"/>
        <end position="195"/>
    </location>
</feature>
<name>A0A6S7GAU5_PARCT</name>
<keyword evidence="5" id="KW-0235">DNA replication</keyword>
<keyword evidence="17" id="KW-0812">Transmembrane</keyword>
<dbReference type="InterPro" id="IPR012310">
    <property type="entry name" value="DNA_ligase_ATP-dep_cent"/>
</dbReference>
<dbReference type="SUPFAM" id="SSF56091">
    <property type="entry name" value="DNA ligase/mRNA capping enzyme, catalytic domain"/>
    <property type="match status" value="1"/>
</dbReference>
<dbReference type="GO" id="GO:1903461">
    <property type="term" value="P:Okazaki fragment processing involved in mitotic DNA replication"/>
    <property type="evidence" value="ECO:0007669"/>
    <property type="project" value="TreeGrafter"/>
</dbReference>
<evidence type="ECO:0000256" key="16">
    <source>
        <dbReference type="SAM" id="MobiDB-lite"/>
    </source>
</evidence>
<dbReference type="Pfam" id="PF04679">
    <property type="entry name" value="DNA_ligase_A_C"/>
    <property type="match status" value="1"/>
</dbReference>
<dbReference type="Pfam" id="PF04675">
    <property type="entry name" value="DNA_ligase_A_N"/>
    <property type="match status" value="1"/>
</dbReference>